<evidence type="ECO:0000313" key="1">
    <source>
        <dbReference type="Proteomes" id="UP000515154"/>
    </source>
</evidence>
<dbReference type="AlphaFoldDB" id="A0A7E6ER01"/>
<protein>
    <submittedName>
        <fullName evidence="2">Uncharacterized protein LOC118763025</fullName>
    </submittedName>
</protein>
<gene>
    <name evidence="2" type="primary">LOC118763025</name>
</gene>
<accession>A0A7E6ER01</accession>
<proteinExistence type="predicted"/>
<dbReference type="RefSeq" id="XP_036358086.1">
    <property type="nucleotide sequence ID" value="XM_036502193.1"/>
</dbReference>
<dbReference type="KEGG" id="osn:118763025"/>
<name>A0A7E6ER01_9MOLL</name>
<keyword evidence="1" id="KW-1185">Reference proteome</keyword>
<sequence length="241" mass="28348">MYPSLPLAHSVQLKEKYSSVKILLKALKYEEYRWEVIGDFKMVTFMMGLQGGFTKFPCYLCLWNSRETAEHYQRRHWPQWTEFGVRKKNIKWEPLLDPRKVLFPPQHIILGLMKQFDSALYQESAAFRYLKDFFPKLSEAKVKTGVFVGPQMYKILECKEFSKKLTEAEESAWNTFVAVVRGFLGNHKAVNYVAIVETLRNILQFECRYQGSYNGNMKVIYSISVNREKLLASFVVFFLQS</sequence>
<dbReference type="PANTHER" id="PTHR46114">
    <property type="entry name" value="APPLE DOMAIN-CONTAINING PROTEIN"/>
    <property type="match status" value="1"/>
</dbReference>
<dbReference type="PANTHER" id="PTHR46114:SF1">
    <property type="entry name" value="ZAD DOMAIN-CONTAINING PROTEIN"/>
    <property type="match status" value="1"/>
</dbReference>
<reference evidence="2" key="1">
    <citation type="submission" date="2025-08" db="UniProtKB">
        <authorList>
            <consortium name="RefSeq"/>
        </authorList>
    </citation>
    <scope>IDENTIFICATION</scope>
</reference>
<organism evidence="1 2">
    <name type="scientific">Octopus sinensis</name>
    <name type="common">East Asian common octopus</name>
    <dbReference type="NCBI Taxonomy" id="2607531"/>
    <lineage>
        <taxon>Eukaryota</taxon>
        <taxon>Metazoa</taxon>
        <taxon>Spiralia</taxon>
        <taxon>Lophotrochozoa</taxon>
        <taxon>Mollusca</taxon>
        <taxon>Cephalopoda</taxon>
        <taxon>Coleoidea</taxon>
        <taxon>Octopodiformes</taxon>
        <taxon>Octopoda</taxon>
        <taxon>Incirrata</taxon>
        <taxon>Octopodidae</taxon>
        <taxon>Octopus</taxon>
    </lineage>
</organism>
<dbReference type="Proteomes" id="UP000515154">
    <property type="component" value="Linkage group LG4"/>
</dbReference>
<evidence type="ECO:0000313" key="2">
    <source>
        <dbReference type="RefSeq" id="XP_036358086.1"/>
    </source>
</evidence>